<evidence type="ECO:0000313" key="3">
    <source>
        <dbReference type="EMBL" id="KAK7451243.1"/>
    </source>
</evidence>
<accession>A0ABR1J686</accession>
<name>A0ABR1J686_9AGAR</name>
<feature type="domain" description="Glycolipid transfer protein" evidence="2">
    <location>
        <begin position="35"/>
        <end position="179"/>
    </location>
</feature>
<reference evidence="3 4" key="1">
    <citation type="submission" date="2024-01" db="EMBL/GenBank/DDBJ databases">
        <title>A draft genome for the cacao thread blight pathogen Marasmiellus scandens.</title>
        <authorList>
            <person name="Baruah I.K."/>
            <person name="Leung J."/>
            <person name="Bukari Y."/>
            <person name="Amoako-Attah I."/>
            <person name="Meinhardt L.W."/>
            <person name="Bailey B.A."/>
            <person name="Cohen S.P."/>
        </authorList>
    </citation>
    <scope>NUCLEOTIDE SEQUENCE [LARGE SCALE GENOMIC DNA]</scope>
    <source>
        <strain evidence="3 4">GH-19</strain>
    </source>
</reference>
<comment type="caution">
    <text evidence="3">The sequence shown here is derived from an EMBL/GenBank/DDBJ whole genome shotgun (WGS) entry which is preliminary data.</text>
</comment>
<dbReference type="PANTHER" id="PTHR10219:SF25">
    <property type="entry name" value="PLECKSTRIN HOMOLOGY DOMAIN-CONTAINING FAMILY A MEMBER 8"/>
    <property type="match status" value="1"/>
</dbReference>
<organism evidence="3 4">
    <name type="scientific">Marasmiellus scandens</name>
    <dbReference type="NCBI Taxonomy" id="2682957"/>
    <lineage>
        <taxon>Eukaryota</taxon>
        <taxon>Fungi</taxon>
        <taxon>Dikarya</taxon>
        <taxon>Basidiomycota</taxon>
        <taxon>Agaricomycotina</taxon>
        <taxon>Agaricomycetes</taxon>
        <taxon>Agaricomycetidae</taxon>
        <taxon>Agaricales</taxon>
        <taxon>Marasmiineae</taxon>
        <taxon>Omphalotaceae</taxon>
        <taxon>Marasmiellus</taxon>
    </lineage>
</organism>
<dbReference type="InterPro" id="IPR036497">
    <property type="entry name" value="GLTP_sf"/>
</dbReference>
<sequence length="217" mass="24746">MDSGVQRSAFNKRSMSPYFETIKSFGDVPVTSEGVDTKCFLEALDGIVMMIDLFASRTFGYLQADIIKNINVVRNWYQSHENTSSTLETLIEGEVRLDPTSIKRKDSARASLVRLVRGVSLLSQALQHMQKDKSAELRVCFRKSYDLVMRDHHSFITRSLVHVAFFALPHRHYFYNKIAQGSSEERLNAEMDRWVEGANLIVKRISQFLADGGYGKV</sequence>
<dbReference type="InterPro" id="IPR014830">
    <property type="entry name" value="Glycolipid_transfer_prot_dom"/>
</dbReference>
<dbReference type="Pfam" id="PF08718">
    <property type="entry name" value="GLTP"/>
    <property type="match status" value="1"/>
</dbReference>
<evidence type="ECO:0000313" key="4">
    <source>
        <dbReference type="Proteomes" id="UP001498398"/>
    </source>
</evidence>
<keyword evidence="1" id="KW-0813">Transport</keyword>
<evidence type="ECO:0000259" key="2">
    <source>
        <dbReference type="Pfam" id="PF08718"/>
    </source>
</evidence>
<gene>
    <name evidence="3" type="ORF">VKT23_012581</name>
</gene>
<evidence type="ECO:0000256" key="1">
    <source>
        <dbReference type="ARBA" id="ARBA00022448"/>
    </source>
</evidence>
<dbReference type="Gene3D" id="1.10.3520.10">
    <property type="entry name" value="Glycolipid transfer protein"/>
    <property type="match status" value="1"/>
</dbReference>
<dbReference type="EMBL" id="JBANRG010000031">
    <property type="protein sequence ID" value="KAK7451243.1"/>
    <property type="molecule type" value="Genomic_DNA"/>
</dbReference>
<keyword evidence="4" id="KW-1185">Reference proteome</keyword>
<dbReference type="Proteomes" id="UP001498398">
    <property type="component" value="Unassembled WGS sequence"/>
</dbReference>
<protein>
    <recommendedName>
        <fullName evidence="2">Glycolipid transfer protein domain-containing protein</fullName>
    </recommendedName>
</protein>
<dbReference type="SUPFAM" id="SSF110004">
    <property type="entry name" value="Glycolipid transfer protein, GLTP"/>
    <property type="match status" value="1"/>
</dbReference>
<proteinExistence type="predicted"/>
<dbReference type="PANTHER" id="PTHR10219">
    <property type="entry name" value="GLYCOLIPID TRANSFER PROTEIN-RELATED"/>
    <property type="match status" value="1"/>
</dbReference>